<comment type="caution">
    <text evidence="1">The sequence shown here is derived from an EMBL/GenBank/DDBJ whole genome shotgun (WGS) entry which is preliminary data.</text>
</comment>
<keyword evidence="2" id="KW-1185">Reference proteome</keyword>
<evidence type="ECO:0000313" key="2">
    <source>
        <dbReference type="Proteomes" id="UP001153954"/>
    </source>
</evidence>
<protein>
    <submittedName>
        <fullName evidence="1">Uncharacterized protein</fullName>
    </submittedName>
</protein>
<dbReference type="Proteomes" id="UP001153954">
    <property type="component" value="Unassembled WGS sequence"/>
</dbReference>
<gene>
    <name evidence="1" type="ORF">EEDITHA_LOCUS7719</name>
</gene>
<proteinExistence type="predicted"/>
<reference evidence="1" key="1">
    <citation type="submission" date="2022-03" db="EMBL/GenBank/DDBJ databases">
        <authorList>
            <person name="Tunstrom K."/>
        </authorList>
    </citation>
    <scope>NUCLEOTIDE SEQUENCE</scope>
</reference>
<dbReference type="AlphaFoldDB" id="A0AAU9TY38"/>
<sequence>MHPKNAELFYIRLLLHNIRGPFVKHIVKHVKDQYTESMSDDILAKLRRQNPDLEINFNKEVFNKSLILLDYHPYLANTKPIANTIGSSSISTKSI</sequence>
<name>A0AAU9TY38_EUPED</name>
<evidence type="ECO:0000313" key="1">
    <source>
        <dbReference type="EMBL" id="CAH2091903.1"/>
    </source>
</evidence>
<organism evidence="1 2">
    <name type="scientific">Euphydryas editha</name>
    <name type="common">Edith's checkerspot</name>
    <dbReference type="NCBI Taxonomy" id="104508"/>
    <lineage>
        <taxon>Eukaryota</taxon>
        <taxon>Metazoa</taxon>
        <taxon>Ecdysozoa</taxon>
        <taxon>Arthropoda</taxon>
        <taxon>Hexapoda</taxon>
        <taxon>Insecta</taxon>
        <taxon>Pterygota</taxon>
        <taxon>Neoptera</taxon>
        <taxon>Endopterygota</taxon>
        <taxon>Lepidoptera</taxon>
        <taxon>Glossata</taxon>
        <taxon>Ditrysia</taxon>
        <taxon>Papilionoidea</taxon>
        <taxon>Nymphalidae</taxon>
        <taxon>Nymphalinae</taxon>
        <taxon>Euphydryas</taxon>
    </lineage>
</organism>
<accession>A0AAU9TY38</accession>
<dbReference type="EMBL" id="CAKOGL010000011">
    <property type="protein sequence ID" value="CAH2091903.1"/>
    <property type="molecule type" value="Genomic_DNA"/>
</dbReference>